<evidence type="ECO:0000256" key="1">
    <source>
        <dbReference type="SAM" id="MobiDB-lite"/>
    </source>
</evidence>
<name>A0ABY7DNK7_MYAAR</name>
<dbReference type="EMBL" id="CP111014">
    <property type="protein sequence ID" value="WAQ98134.1"/>
    <property type="molecule type" value="Genomic_DNA"/>
</dbReference>
<gene>
    <name evidence="2" type="ORF">MAR_022507</name>
</gene>
<evidence type="ECO:0000313" key="2">
    <source>
        <dbReference type="EMBL" id="WAQ98134.1"/>
    </source>
</evidence>
<proteinExistence type="predicted"/>
<feature type="region of interest" description="Disordered" evidence="1">
    <location>
        <begin position="1"/>
        <end position="69"/>
    </location>
</feature>
<accession>A0ABY7DNK7</accession>
<reference evidence="2" key="1">
    <citation type="submission" date="2022-11" db="EMBL/GenBank/DDBJ databases">
        <title>Centuries of genome instability and evolution in soft-shell clam transmissible cancer (bioRxiv).</title>
        <authorList>
            <person name="Hart S.F.M."/>
            <person name="Yonemitsu M.A."/>
            <person name="Giersch R.M."/>
            <person name="Beal B.F."/>
            <person name="Arriagada G."/>
            <person name="Davis B.W."/>
            <person name="Ostrander E.A."/>
            <person name="Goff S.P."/>
            <person name="Metzger M.J."/>
        </authorList>
    </citation>
    <scope>NUCLEOTIDE SEQUENCE</scope>
    <source>
        <strain evidence="2">MELC-2E11</strain>
        <tissue evidence="2">Siphon/mantle</tissue>
    </source>
</reference>
<sequence>MKEDTNGENKEGNRVNSVEEGGEGEQTTMMSLLNLKKETSGTPAAKRSKYDSSIARDQGGLGDKEGSDSNLIYNTMLISTQANM</sequence>
<protein>
    <submittedName>
        <fullName evidence="2">Uncharacterized protein</fullName>
    </submittedName>
</protein>
<organism evidence="2 3">
    <name type="scientific">Mya arenaria</name>
    <name type="common">Soft-shell clam</name>
    <dbReference type="NCBI Taxonomy" id="6604"/>
    <lineage>
        <taxon>Eukaryota</taxon>
        <taxon>Metazoa</taxon>
        <taxon>Spiralia</taxon>
        <taxon>Lophotrochozoa</taxon>
        <taxon>Mollusca</taxon>
        <taxon>Bivalvia</taxon>
        <taxon>Autobranchia</taxon>
        <taxon>Heteroconchia</taxon>
        <taxon>Euheterodonta</taxon>
        <taxon>Imparidentia</taxon>
        <taxon>Neoheterodontei</taxon>
        <taxon>Myida</taxon>
        <taxon>Myoidea</taxon>
        <taxon>Myidae</taxon>
        <taxon>Mya</taxon>
    </lineage>
</organism>
<dbReference type="Proteomes" id="UP001164746">
    <property type="component" value="Chromosome 3"/>
</dbReference>
<evidence type="ECO:0000313" key="3">
    <source>
        <dbReference type="Proteomes" id="UP001164746"/>
    </source>
</evidence>
<feature type="compositionally biased region" description="Basic and acidic residues" evidence="1">
    <location>
        <begin position="1"/>
        <end position="13"/>
    </location>
</feature>
<keyword evidence="3" id="KW-1185">Reference proteome</keyword>
<feature type="non-terminal residue" evidence="2">
    <location>
        <position position="1"/>
    </location>
</feature>